<evidence type="ECO:0000256" key="1">
    <source>
        <dbReference type="SAM" id="MobiDB-lite"/>
    </source>
</evidence>
<dbReference type="EMBL" id="CAMXCT020006661">
    <property type="protein sequence ID" value="CAL1171260.1"/>
    <property type="molecule type" value="Genomic_DNA"/>
</dbReference>
<name>A0A9P1LZU0_9DINO</name>
<dbReference type="Proteomes" id="UP001152797">
    <property type="component" value="Unassembled WGS sequence"/>
</dbReference>
<feature type="region of interest" description="Disordered" evidence="1">
    <location>
        <begin position="207"/>
        <end position="230"/>
    </location>
</feature>
<dbReference type="EMBL" id="CAMXCT010006661">
    <property type="protein sequence ID" value="CAI4017885.1"/>
    <property type="molecule type" value="Genomic_DNA"/>
</dbReference>
<keyword evidence="4" id="KW-1185">Reference proteome</keyword>
<dbReference type="AlphaFoldDB" id="A0A9P1LZU0"/>
<proteinExistence type="predicted"/>
<evidence type="ECO:0000313" key="2">
    <source>
        <dbReference type="EMBL" id="CAI4017885.1"/>
    </source>
</evidence>
<dbReference type="EMBL" id="CAMXCT030006661">
    <property type="protein sequence ID" value="CAL4805197.1"/>
    <property type="molecule type" value="Genomic_DNA"/>
</dbReference>
<comment type="caution">
    <text evidence="2">The sequence shown here is derived from an EMBL/GenBank/DDBJ whole genome shotgun (WGS) entry which is preliminary data.</text>
</comment>
<sequence length="230" mass="25965">RVLWRHRDGAAAITRPEVTDADVQAGRVSEARGALEIGSLFGAKFGGWELGCWSTSLRYRFSAALILASLPESINKKEVRGKSVEERPGLLFCLRRVPWQLDAFPRLRRRKMGQNDPLVQTCTGRSYKRIFSTVLVATRSVFCMLKVWAMSLSFHIESNCLRQVNKQIKKYQARYEISERAAIIKKGIELRSRSFSLNNQCVNVIEDAPPRSQKKPQGLREPTGAGEGGR</sequence>
<feature type="non-terminal residue" evidence="2">
    <location>
        <position position="1"/>
    </location>
</feature>
<evidence type="ECO:0000313" key="4">
    <source>
        <dbReference type="Proteomes" id="UP001152797"/>
    </source>
</evidence>
<organism evidence="2">
    <name type="scientific">Cladocopium goreaui</name>
    <dbReference type="NCBI Taxonomy" id="2562237"/>
    <lineage>
        <taxon>Eukaryota</taxon>
        <taxon>Sar</taxon>
        <taxon>Alveolata</taxon>
        <taxon>Dinophyceae</taxon>
        <taxon>Suessiales</taxon>
        <taxon>Symbiodiniaceae</taxon>
        <taxon>Cladocopium</taxon>
    </lineage>
</organism>
<gene>
    <name evidence="2" type="ORF">C1SCF055_LOCUS42496</name>
</gene>
<reference evidence="3 4" key="2">
    <citation type="submission" date="2024-05" db="EMBL/GenBank/DDBJ databases">
        <authorList>
            <person name="Chen Y."/>
            <person name="Shah S."/>
            <person name="Dougan E. K."/>
            <person name="Thang M."/>
            <person name="Chan C."/>
        </authorList>
    </citation>
    <scope>NUCLEOTIDE SEQUENCE [LARGE SCALE GENOMIC DNA]</scope>
</reference>
<evidence type="ECO:0000313" key="3">
    <source>
        <dbReference type="EMBL" id="CAL4805197.1"/>
    </source>
</evidence>
<accession>A0A9P1LZU0</accession>
<reference evidence="2" key="1">
    <citation type="submission" date="2022-10" db="EMBL/GenBank/DDBJ databases">
        <authorList>
            <person name="Chen Y."/>
            <person name="Dougan E. K."/>
            <person name="Chan C."/>
            <person name="Rhodes N."/>
            <person name="Thang M."/>
        </authorList>
    </citation>
    <scope>NUCLEOTIDE SEQUENCE</scope>
</reference>
<protein>
    <submittedName>
        <fullName evidence="2">Uncharacterized protein</fullName>
    </submittedName>
</protein>